<keyword evidence="5" id="KW-0418">Kinase</keyword>
<dbReference type="SUPFAM" id="SSF55785">
    <property type="entry name" value="PYP-like sensor domain (PAS domain)"/>
    <property type="match status" value="1"/>
</dbReference>
<sequence length="378" mass="43430">MNFLLQKRSKFLAKEEQPHISNSLASSNFYYKETARLTGSGGWSIDFLKKTTFLDPQARKLLLIPEEFQPTPKKLFLFYAEGHHRENAIEISLACSKGVPFNTEIKMRTYSGTTFWAHTTGKPVFNSQGEIIGMRGVFRDIDKEFRKKKDLNRSLKTIASQNKRLLNFANLVTHNIRSQGSNLQLTLELLKAAESKSEEKELIANLEHISESLNNTIESLNEIVDIQSKSTQPLERLDLKDYLIKAKRKLHDEISETEIFSEFSEVPKVNFNPVFLENIFTSILSYLLSNKRDGKVLVIDVYTYKENGKKHLVFKDTRGILEINENPEDLFTVHSNPENLENSTKLNLFILKNQIESLNGKINVSCGNQENLMFTIQF</sequence>
<evidence type="ECO:0000313" key="8">
    <source>
        <dbReference type="Proteomes" id="UP001596415"/>
    </source>
</evidence>
<evidence type="ECO:0000256" key="4">
    <source>
        <dbReference type="ARBA" id="ARBA00022679"/>
    </source>
</evidence>
<evidence type="ECO:0000256" key="5">
    <source>
        <dbReference type="ARBA" id="ARBA00022777"/>
    </source>
</evidence>
<evidence type="ECO:0000256" key="2">
    <source>
        <dbReference type="ARBA" id="ARBA00012438"/>
    </source>
</evidence>
<evidence type="ECO:0000256" key="1">
    <source>
        <dbReference type="ARBA" id="ARBA00000085"/>
    </source>
</evidence>
<dbReference type="InterPro" id="IPR035965">
    <property type="entry name" value="PAS-like_dom_sf"/>
</dbReference>
<dbReference type="InterPro" id="IPR000700">
    <property type="entry name" value="PAS-assoc_C"/>
</dbReference>
<keyword evidence="3" id="KW-0597">Phosphoprotein</keyword>
<name>A0ABW2MPK9_9FLAO</name>
<dbReference type="PANTHER" id="PTHR43304">
    <property type="entry name" value="PHYTOCHROME-LIKE PROTEIN CPH1"/>
    <property type="match status" value="1"/>
</dbReference>
<proteinExistence type="predicted"/>
<protein>
    <recommendedName>
        <fullName evidence="2">histidine kinase</fullName>
        <ecNumber evidence="2">2.7.13.3</ecNumber>
    </recommendedName>
</protein>
<dbReference type="CDD" id="cd00130">
    <property type="entry name" value="PAS"/>
    <property type="match status" value="1"/>
</dbReference>
<dbReference type="InterPro" id="IPR052162">
    <property type="entry name" value="Sensor_kinase/Photoreceptor"/>
</dbReference>
<feature type="domain" description="PAC" evidence="6">
    <location>
        <begin position="101"/>
        <end position="153"/>
    </location>
</feature>
<evidence type="ECO:0000259" key="6">
    <source>
        <dbReference type="PROSITE" id="PS50113"/>
    </source>
</evidence>
<gene>
    <name evidence="7" type="ORF">ACFQO1_01285</name>
</gene>
<organism evidence="7 8">
    <name type="scientific">Jejudonia soesokkakensis</name>
    <dbReference type="NCBI Taxonomy" id="1323432"/>
    <lineage>
        <taxon>Bacteria</taxon>
        <taxon>Pseudomonadati</taxon>
        <taxon>Bacteroidota</taxon>
        <taxon>Flavobacteriia</taxon>
        <taxon>Flavobacteriales</taxon>
        <taxon>Flavobacteriaceae</taxon>
        <taxon>Jejudonia</taxon>
    </lineage>
</organism>
<reference evidence="8" key="1">
    <citation type="journal article" date="2019" name="Int. J. Syst. Evol. Microbiol.">
        <title>The Global Catalogue of Microorganisms (GCM) 10K type strain sequencing project: providing services to taxonomists for standard genome sequencing and annotation.</title>
        <authorList>
            <consortium name="The Broad Institute Genomics Platform"/>
            <consortium name="The Broad Institute Genome Sequencing Center for Infectious Disease"/>
            <person name="Wu L."/>
            <person name="Ma J."/>
        </authorList>
    </citation>
    <scope>NUCLEOTIDE SEQUENCE [LARGE SCALE GENOMIC DNA]</scope>
    <source>
        <strain evidence="8">CGMCC 1.16306</strain>
    </source>
</reference>
<dbReference type="EC" id="2.7.13.3" evidence="2"/>
<dbReference type="InterPro" id="IPR000014">
    <property type="entry name" value="PAS"/>
</dbReference>
<dbReference type="SMART" id="SM00086">
    <property type="entry name" value="PAC"/>
    <property type="match status" value="1"/>
</dbReference>
<comment type="caution">
    <text evidence="7">The sequence shown here is derived from an EMBL/GenBank/DDBJ whole genome shotgun (WGS) entry which is preliminary data.</text>
</comment>
<dbReference type="Gene3D" id="3.30.450.20">
    <property type="entry name" value="PAS domain"/>
    <property type="match status" value="1"/>
</dbReference>
<comment type="catalytic activity">
    <reaction evidence="1">
        <text>ATP + protein L-histidine = ADP + protein N-phospho-L-histidine.</text>
        <dbReference type="EC" id="2.7.13.3"/>
    </reaction>
</comment>
<dbReference type="RefSeq" id="WP_380215915.1">
    <property type="nucleotide sequence ID" value="NZ_JBHTBN010000001.1"/>
</dbReference>
<dbReference type="Pfam" id="PF13426">
    <property type="entry name" value="PAS_9"/>
    <property type="match status" value="1"/>
</dbReference>
<dbReference type="PROSITE" id="PS50113">
    <property type="entry name" value="PAC"/>
    <property type="match status" value="1"/>
</dbReference>
<dbReference type="PANTHER" id="PTHR43304:SF1">
    <property type="entry name" value="PAC DOMAIN-CONTAINING PROTEIN"/>
    <property type="match status" value="1"/>
</dbReference>
<dbReference type="Proteomes" id="UP001596415">
    <property type="component" value="Unassembled WGS sequence"/>
</dbReference>
<keyword evidence="8" id="KW-1185">Reference proteome</keyword>
<dbReference type="EMBL" id="JBHTBN010000001">
    <property type="protein sequence ID" value="MFC7356304.1"/>
    <property type="molecule type" value="Genomic_DNA"/>
</dbReference>
<keyword evidence="4" id="KW-0808">Transferase</keyword>
<evidence type="ECO:0000313" key="7">
    <source>
        <dbReference type="EMBL" id="MFC7356304.1"/>
    </source>
</evidence>
<accession>A0ABW2MPK9</accession>
<dbReference type="InterPro" id="IPR001610">
    <property type="entry name" value="PAC"/>
</dbReference>
<evidence type="ECO:0000256" key="3">
    <source>
        <dbReference type="ARBA" id="ARBA00022553"/>
    </source>
</evidence>